<proteinExistence type="predicted"/>
<keyword evidence="4" id="KW-1185">Reference proteome</keyword>
<keyword evidence="1" id="KW-0175">Coiled coil</keyword>
<sequence length="150" mass="15447">MRKPAKTAALIVGLGVGAAVGPSLGTAALWSGVAVAALGVGLSLIGDSAPDLVAQGTVDRDGNRASTDASGDARRELYERPTLSGLAPRVEQILRLAEEQADDHRAEAKRESEELVAAARREAETILSRAHDRAAGTTGTDRGRDSGPLV</sequence>
<evidence type="ECO:0000313" key="4">
    <source>
        <dbReference type="Proteomes" id="UP000198224"/>
    </source>
</evidence>
<protein>
    <submittedName>
        <fullName evidence="3">Uncharacterized protein</fullName>
    </submittedName>
</protein>
<evidence type="ECO:0000256" key="1">
    <source>
        <dbReference type="SAM" id="Coils"/>
    </source>
</evidence>
<evidence type="ECO:0000313" key="3">
    <source>
        <dbReference type="EMBL" id="SCF08091.1"/>
    </source>
</evidence>
<dbReference type="Proteomes" id="UP000198224">
    <property type="component" value="Chromosome I"/>
</dbReference>
<name>A0A1C4XIU2_9ACTN</name>
<reference evidence="4" key="1">
    <citation type="submission" date="2016-06" db="EMBL/GenBank/DDBJ databases">
        <authorList>
            <person name="Varghese N."/>
            <person name="Submissions Spin"/>
        </authorList>
    </citation>
    <scope>NUCLEOTIDE SEQUENCE [LARGE SCALE GENOMIC DNA]</scope>
    <source>
        <strain evidence="4">DSM 45160</strain>
    </source>
</reference>
<dbReference type="AlphaFoldDB" id="A0A1C4XIU2"/>
<dbReference type="RefSeq" id="WP_088988962.1">
    <property type="nucleotide sequence ID" value="NZ_LT607409.1"/>
</dbReference>
<organism evidence="3 4">
    <name type="scientific">Micromonospora chokoriensis</name>
    <dbReference type="NCBI Taxonomy" id="356851"/>
    <lineage>
        <taxon>Bacteria</taxon>
        <taxon>Bacillati</taxon>
        <taxon>Actinomycetota</taxon>
        <taxon>Actinomycetes</taxon>
        <taxon>Micromonosporales</taxon>
        <taxon>Micromonosporaceae</taxon>
        <taxon>Micromonospora</taxon>
    </lineage>
</organism>
<dbReference type="EMBL" id="LT607409">
    <property type="protein sequence ID" value="SCF08091.1"/>
    <property type="molecule type" value="Genomic_DNA"/>
</dbReference>
<feature type="compositionally biased region" description="Basic and acidic residues" evidence="2">
    <location>
        <begin position="141"/>
        <end position="150"/>
    </location>
</feature>
<accession>A0A1C4XIU2</accession>
<evidence type="ECO:0000256" key="2">
    <source>
        <dbReference type="SAM" id="MobiDB-lite"/>
    </source>
</evidence>
<feature type="region of interest" description="Disordered" evidence="2">
    <location>
        <begin position="126"/>
        <end position="150"/>
    </location>
</feature>
<gene>
    <name evidence="3" type="ORF">GA0070612_3619</name>
</gene>
<feature type="coiled-coil region" evidence="1">
    <location>
        <begin position="94"/>
        <end position="121"/>
    </location>
</feature>